<reference evidence="7" key="1">
    <citation type="journal article" date="2020" name="mSystems">
        <title>Genome- and Community-Level Interaction Insights into Carbon Utilization and Element Cycling Functions of Hydrothermarchaeota in Hydrothermal Sediment.</title>
        <authorList>
            <person name="Zhou Z."/>
            <person name="Liu Y."/>
            <person name="Xu W."/>
            <person name="Pan J."/>
            <person name="Luo Z.H."/>
            <person name="Li M."/>
        </authorList>
    </citation>
    <scope>NUCLEOTIDE SEQUENCE [LARGE SCALE GENOMIC DNA]</scope>
    <source>
        <strain evidence="7">HyVt-357</strain>
    </source>
</reference>
<protein>
    <submittedName>
        <fullName evidence="7">CoA ester lyase</fullName>
    </submittedName>
</protein>
<sequence length="283" mass="30036">MLFVPAHIERFVSSAHTRGADAIILDLEDSVPAHLKASARLTLESAVNQINSHGIGVGVRINRDLRNTVQDLEAAVAQGVRTVLVPKASSAGHLQLIDELITELEMERGLGVGDIQLMALVETVAGLAQANELAKACTRLTGLAIGSEDLSADGHFEPTPDMLFHPCQQVVFAARAAGIQAFGFPGSIAEYGDLERFAASVNQGRAMGFDGALCIHPSQVAILNQAFEPNEQDIAHATRVIEAFDAAIAAQRGAVVLDGKMVDLPVVTRARAVLSQVRQKTQP</sequence>
<evidence type="ECO:0000256" key="3">
    <source>
        <dbReference type="ARBA" id="ARBA00022842"/>
    </source>
</evidence>
<evidence type="ECO:0000256" key="1">
    <source>
        <dbReference type="ARBA" id="ARBA00001946"/>
    </source>
</evidence>
<comment type="caution">
    <text evidence="7">The sequence shown here is derived from an EMBL/GenBank/DDBJ whole genome shotgun (WGS) entry which is preliminary data.</text>
</comment>
<dbReference type="AlphaFoldDB" id="A0A831W1I9"/>
<evidence type="ECO:0000313" key="7">
    <source>
        <dbReference type="EMBL" id="HEA51377.1"/>
    </source>
</evidence>
<feature type="binding site" evidence="5">
    <location>
        <position position="122"/>
    </location>
    <ligand>
        <name>Mg(2+)</name>
        <dbReference type="ChEBI" id="CHEBI:18420"/>
    </ligand>
</feature>
<dbReference type="InterPro" id="IPR040442">
    <property type="entry name" value="Pyrv_kinase-like_dom_sf"/>
</dbReference>
<dbReference type="Proteomes" id="UP000885748">
    <property type="component" value="Unassembled WGS sequence"/>
</dbReference>
<keyword evidence="3 5" id="KW-0460">Magnesium</keyword>
<feature type="binding site" evidence="5">
    <location>
        <position position="149"/>
    </location>
    <ligand>
        <name>Mg(2+)</name>
        <dbReference type="ChEBI" id="CHEBI:18420"/>
    </ligand>
</feature>
<dbReference type="PANTHER" id="PTHR32308:SF10">
    <property type="entry name" value="CITRATE LYASE SUBUNIT BETA"/>
    <property type="match status" value="1"/>
</dbReference>
<feature type="binding site" evidence="4">
    <location>
        <position position="60"/>
    </location>
    <ligand>
        <name>substrate</name>
    </ligand>
</feature>
<accession>A0A831W1I9</accession>
<dbReference type="Gene3D" id="3.20.20.60">
    <property type="entry name" value="Phosphoenolpyruvate-binding domains"/>
    <property type="match status" value="1"/>
</dbReference>
<dbReference type="GO" id="GO:0000287">
    <property type="term" value="F:magnesium ion binding"/>
    <property type="evidence" value="ECO:0007669"/>
    <property type="project" value="TreeGrafter"/>
</dbReference>
<dbReference type="SUPFAM" id="SSF51621">
    <property type="entry name" value="Phosphoenolpyruvate/pyruvate domain"/>
    <property type="match status" value="1"/>
</dbReference>
<dbReference type="PANTHER" id="PTHR32308">
    <property type="entry name" value="LYASE BETA SUBUNIT, PUTATIVE (AFU_ORTHOLOGUE AFUA_4G13030)-RELATED"/>
    <property type="match status" value="1"/>
</dbReference>
<proteinExistence type="predicted"/>
<dbReference type="Pfam" id="PF03328">
    <property type="entry name" value="HpcH_HpaI"/>
    <property type="match status" value="1"/>
</dbReference>
<dbReference type="EMBL" id="DRGY01000030">
    <property type="protein sequence ID" value="HEA51377.1"/>
    <property type="molecule type" value="Genomic_DNA"/>
</dbReference>
<evidence type="ECO:0000259" key="6">
    <source>
        <dbReference type="Pfam" id="PF03328"/>
    </source>
</evidence>
<name>A0A831W1I9_9GAMM</name>
<organism evidence="7">
    <name type="scientific">Marinobacter antarcticus</name>
    <dbReference type="NCBI Taxonomy" id="564117"/>
    <lineage>
        <taxon>Bacteria</taxon>
        <taxon>Pseudomonadati</taxon>
        <taxon>Pseudomonadota</taxon>
        <taxon>Gammaproteobacteria</taxon>
        <taxon>Pseudomonadales</taxon>
        <taxon>Marinobacteraceae</taxon>
        <taxon>Marinobacter</taxon>
    </lineage>
</organism>
<feature type="domain" description="HpcH/HpaI aldolase/citrate lyase" evidence="6">
    <location>
        <begin position="1"/>
        <end position="217"/>
    </location>
</feature>
<dbReference type="GO" id="GO:0006107">
    <property type="term" value="P:oxaloacetate metabolic process"/>
    <property type="evidence" value="ECO:0007669"/>
    <property type="project" value="TreeGrafter"/>
</dbReference>
<feature type="binding site" evidence="4">
    <location>
        <position position="122"/>
    </location>
    <ligand>
        <name>substrate</name>
    </ligand>
</feature>
<keyword evidence="2 5" id="KW-0479">Metal-binding</keyword>
<dbReference type="GO" id="GO:0016829">
    <property type="term" value="F:lyase activity"/>
    <property type="evidence" value="ECO:0007669"/>
    <property type="project" value="UniProtKB-KW"/>
</dbReference>
<gene>
    <name evidence="7" type="ORF">ENI00_03460</name>
</gene>
<dbReference type="InterPro" id="IPR015813">
    <property type="entry name" value="Pyrv/PenolPyrv_kinase-like_dom"/>
</dbReference>
<dbReference type="PIRSF" id="PIRSF015582">
    <property type="entry name" value="Cit_lyase_B"/>
    <property type="match status" value="1"/>
</dbReference>
<evidence type="ECO:0000256" key="4">
    <source>
        <dbReference type="PIRSR" id="PIRSR015582-1"/>
    </source>
</evidence>
<keyword evidence="7" id="KW-0456">Lyase</keyword>
<evidence type="ECO:0000256" key="2">
    <source>
        <dbReference type="ARBA" id="ARBA00022723"/>
    </source>
</evidence>
<comment type="cofactor">
    <cofactor evidence="1">
        <name>Mg(2+)</name>
        <dbReference type="ChEBI" id="CHEBI:18420"/>
    </cofactor>
</comment>
<dbReference type="InterPro" id="IPR005000">
    <property type="entry name" value="Aldolase/citrate-lyase_domain"/>
</dbReference>
<evidence type="ECO:0000256" key="5">
    <source>
        <dbReference type="PIRSR" id="PIRSR015582-2"/>
    </source>
</evidence>
<dbReference type="InterPro" id="IPR011206">
    <property type="entry name" value="Citrate_lyase_beta/mcl1/mcl2"/>
</dbReference>